<proteinExistence type="predicted"/>
<dbReference type="AlphaFoldDB" id="A0A8X7QQZ3"/>
<name>A0A8X7QQZ3_BRACI</name>
<comment type="caution">
    <text evidence="1">The sequence shown here is derived from an EMBL/GenBank/DDBJ whole genome shotgun (WGS) entry which is preliminary data.</text>
</comment>
<evidence type="ECO:0000313" key="2">
    <source>
        <dbReference type="Proteomes" id="UP000886595"/>
    </source>
</evidence>
<keyword evidence="2" id="KW-1185">Reference proteome</keyword>
<gene>
    <name evidence="1" type="ORF">Bca52824_057171</name>
</gene>
<evidence type="ECO:0000313" key="1">
    <source>
        <dbReference type="EMBL" id="KAG2274616.1"/>
    </source>
</evidence>
<reference evidence="1 2" key="1">
    <citation type="submission" date="2020-02" db="EMBL/GenBank/DDBJ databases">
        <authorList>
            <person name="Ma Q."/>
            <person name="Huang Y."/>
            <person name="Song X."/>
            <person name="Pei D."/>
        </authorList>
    </citation>
    <scope>NUCLEOTIDE SEQUENCE [LARGE SCALE GENOMIC DNA]</scope>
    <source>
        <strain evidence="1">Sxm20200214</strain>
        <tissue evidence="1">Leaf</tissue>
    </source>
</reference>
<sequence length="175" mass="19455">MMEPTVIILRKNFMFQKNEQLMALANTNVDFPDVFGDVCGIKTTLTRRIRPFNVLWLVNVVTVMINLNDLPLYGSYDGSCSTASKYGSVKKIERVTLAELNNYVLNSPPQSASESLQQAALPRCIQDIIVQNLNFQFKLSEIHFSSTVTDAVVSSAADEAFASKKAPTFKTACYT</sequence>
<protein>
    <submittedName>
        <fullName evidence="1">Uncharacterized protein</fullName>
    </submittedName>
</protein>
<accession>A0A8X7QQZ3</accession>
<dbReference type="OrthoDB" id="10431555at2759"/>
<dbReference type="EMBL" id="JAAMPC010000012">
    <property type="protein sequence ID" value="KAG2274616.1"/>
    <property type="molecule type" value="Genomic_DNA"/>
</dbReference>
<organism evidence="1 2">
    <name type="scientific">Brassica carinata</name>
    <name type="common">Ethiopian mustard</name>
    <name type="synonym">Abyssinian cabbage</name>
    <dbReference type="NCBI Taxonomy" id="52824"/>
    <lineage>
        <taxon>Eukaryota</taxon>
        <taxon>Viridiplantae</taxon>
        <taxon>Streptophyta</taxon>
        <taxon>Embryophyta</taxon>
        <taxon>Tracheophyta</taxon>
        <taxon>Spermatophyta</taxon>
        <taxon>Magnoliopsida</taxon>
        <taxon>eudicotyledons</taxon>
        <taxon>Gunneridae</taxon>
        <taxon>Pentapetalae</taxon>
        <taxon>rosids</taxon>
        <taxon>malvids</taxon>
        <taxon>Brassicales</taxon>
        <taxon>Brassicaceae</taxon>
        <taxon>Brassiceae</taxon>
        <taxon>Brassica</taxon>
    </lineage>
</organism>
<dbReference type="Proteomes" id="UP000886595">
    <property type="component" value="Unassembled WGS sequence"/>
</dbReference>